<organism evidence="3 5">
    <name type="scientific">Rhodococcus aetherivorans</name>
    <dbReference type="NCBI Taxonomy" id="191292"/>
    <lineage>
        <taxon>Bacteria</taxon>
        <taxon>Bacillati</taxon>
        <taxon>Actinomycetota</taxon>
        <taxon>Actinomycetes</taxon>
        <taxon>Mycobacteriales</taxon>
        <taxon>Nocardiaceae</taxon>
        <taxon>Rhodococcus</taxon>
    </lineage>
</organism>
<feature type="domain" description="N-acetyltransferase" evidence="1">
    <location>
        <begin position="19"/>
        <end position="176"/>
    </location>
</feature>
<dbReference type="SUPFAM" id="SSF55729">
    <property type="entry name" value="Acyl-CoA N-acyltransferases (Nat)"/>
    <property type="match status" value="1"/>
</dbReference>
<evidence type="ECO:0000259" key="1">
    <source>
        <dbReference type="PROSITE" id="PS51186"/>
    </source>
</evidence>
<dbReference type="Gene3D" id="3.40.630.30">
    <property type="match status" value="1"/>
</dbReference>
<dbReference type="EMBL" id="CP106982">
    <property type="protein sequence ID" value="UYF93271.1"/>
    <property type="molecule type" value="Genomic_DNA"/>
</dbReference>
<reference evidence="3" key="3">
    <citation type="submission" date="2022-09" db="EMBL/GenBank/DDBJ databases">
        <title>The genome sequence of Rhodococcus aetherivorans N1.</title>
        <authorList>
            <person name="Jiang W."/>
        </authorList>
    </citation>
    <scope>NUCLEOTIDE SEQUENCE</scope>
    <source>
        <strain evidence="3">N1</strain>
    </source>
</reference>
<dbReference type="RefSeq" id="WP_006931131.1">
    <property type="nucleotide sequence ID" value="NZ_BAAAYP010000042.1"/>
</dbReference>
<dbReference type="Proteomes" id="UP001163947">
    <property type="component" value="Chromosome"/>
</dbReference>
<accession>N1M2N1</accession>
<reference evidence="2 4" key="1">
    <citation type="journal article" date="2018" name="Biodegradation">
        <title>1,4-Dioxane degradation characteristics of Rhodococcus aetherivorans JCM 14343.</title>
        <authorList>
            <person name="Inoue D."/>
            <person name="Tsunoda T."/>
            <person name="Yamamoto N."/>
            <person name="Ike M."/>
            <person name="Sei K."/>
        </authorList>
    </citation>
    <scope>NUCLEOTIDE SEQUENCE [LARGE SCALE GENOMIC DNA]</scope>
    <source>
        <strain evidence="2 4">JCM 14343</strain>
    </source>
</reference>
<proteinExistence type="predicted"/>
<dbReference type="GO" id="GO:0005737">
    <property type="term" value="C:cytoplasm"/>
    <property type="evidence" value="ECO:0007669"/>
    <property type="project" value="TreeGrafter"/>
</dbReference>
<dbReference type="GO" id="GO:0008999">
    <property type="term" value="F:protein-N-terminal-alanine acetyltransferase activity"/>
    <property type="evidence" value="ECO:0007669"/>
    <property type="project" value="TreeGrafter"/>
</dbReference>
<dbReference type="Proteomes" id="UP000325466">
    <property type="component" value="Unassembled WGS sequence"/>
</dbReference>
<dbReference type="PANTHER" id="PTHR43441">
    <property type="entry name" value="RIBOSOMAL-PROTEIN-SERINE ACETYLTRANSFERASE"/>
    <property type="match status" value="1"/>
</dbReference>
<dbReference type="PANTHER" id="PTHR43441:SF10">
    <property type="entry name" value="ACETYLTRANSFERASE"/>
    <property type="match status" value="1"/>
</dbReference>
<evidence type="ECO:0000313" key="4">
    <source>
        <dbReference type="Proteomes" id="UP000325466"/>
    </source>
</evidence>
<dbReference type="AlphaFoldDB" id="A0A059MVK6"/>
<accession>A0A059MVK6</accession>
<dbReference type="InterPro" id="IPR016181">
    <property type="entry name" value="Acyl_CoA_acyltransferase"/>
</dbReference>
<dbReference type="InterPro" id="IPR051908">
    <property type="entry name" value="Ribosomal_N-acetyltransferase"/>
</dbReference>
<dbReference type="GeneID" id="83623336"/>
<reference evidence="2" key="2">
    <citation type="submission" date="2019-10" db="EMBL/GenBank/DDBJ databases">
        <title>Draft genome sequence of Rhodococcus aetherivorans JCM 14343.</title>
        <authorList>
            <person name="Inoue D."/>
            <person name="Nakazawa M."/>
            <person name="Yamamoto N."/>
            <person name="Sei K."/>
            <person name="Ike M."/>
        </authorList>
    </citation>
    <scope>NUCLEOTIDE SEQUENCE</scope>
    <source>
        <strain evidence="2">JCM 14343</strain>
    </source>
</reference>
<sequence>MRPVVLAGSTVVLTVPGPDDVDAITAACRDRSIVRWTTVPDPYTRADAQRFVGDVVPAGWEGHSPVWAVRTTADGPLLGTIGLIARDPSAAEIGYWIAPAARTRGLATAAVNVLCDFAFRADGLKLGRIEWRALAANLASAAVARRVGFRFEGVQRRGVLQRGVRHDAWVAGLLPDDPRVPADGWPM</sequence>
<dbReference type="KEGG" id="rav:AAT18_06045"/>
<evidence type="ECO:0000313" key="3">
    <source>
        <dbReference type="EMBL" id="UYF93271.1"/>
    </source>
</evidence>
<protein>
    <submittedName>
        <fullName evidence="2 3">Acetyltransferase</fullName>
    </submittedName>
</protein>
<dbReference type="GO" id="GO:1990189">
    <property type="term" value="F:protein N-terminal-serine acetyltransferase activity"/>
    <property type="evidence" value="ECO:0007669"/>
    <property type="project" value="TreeGrafter"/>
</dbReference>
<dbReference type="EMBL" id="BLAH01000086">
    <property type="protein sequence ID" value="GES37604.1"/>
    <property type="molecule type" value="Genomic_DNA"/>
</dbReference>
<name>A0A059MVK6_9NOCA</name>
<evidence type="ECO:0000313" key="2">
    <source>
        <dbReference type="EMBL" id="GES37604.1"/>
    </source>
</evidence>
<dbReference type="PROSITE" id="PS51186">
    <property type="entry name" value="GNAT"/>
    <property type="match status" value="1"/>
</dbReference>
<keyword evidence="4" id="KW-1185">Reference proteome</keyword>
<evidence type="ECO:0000313" key="5">
    <source>
        <dbReference type="Proteomes" id="UP001163947"/>
    </source>
</evidence>
<gene>
    <name evidence="3" type="ORF">OCS65_22940</name>
    <name evidence="2" type="ORF">RAJCM14343_2859</name>
</gene>
<dbReference type="Pfam" id="PF13302">
    <property type="entry name" value="Acetyltransf_3"/>
    <property type="match status" value="1"/>
</dbReference>
<dbReference type="InterPro" id="IPR000182">
    <property type="entry name" value="GNAT_dom"/>
</dbReference>
<accession>A0A0F6VGR5</accession>